<reference evidence="2" key="1">
    <citation type="submission" date="2021-01" db="EMBL/GenBank/DDBJ databases">
        <authorList>
            <person name="Corre E."/>
            <person name="Pelletier E."/>
            <person name="Niang G."/>
            <person name="Scheremetjew M."/>
            <person name="Finn R."/>
            <person name="Kale V."/>
            <person name="Holt S."/>
            <person name="Cochrane G."/>
            <person name="Meng A."/>
            <person name="Brown T."/>
            <person name="Cohen L."/>
        </authorList>
    </citation>
    <scope>NUCLEOTIDE SEQUENCE</scope>
    <source>
        <strain evidence="2">CCMP441</strain>
    </source>
</reference>
<feature type="compositionally biased region" description="Basic and acidic residues" evidence="1">
    <location>
        <begin position="31"/>
        <end position="40"/>
    </location>
</feature>
<sequence>MGPSAQRSEQQGRTEVAWRVMNREVEEEEGDSHGDMTREWSDEEEGSDDDDDAGDQTHAVPHDDSRGEETFEVVHVRESVDVVEPSERWEVDDEGEQDEGEESLLQQRVRLLATALRDARTALVAALGEEDFQALCDEVLKSADSDDDGLDWQPSARDPDGRYMLQVFHYIYLEEELMRCRVRASALQSS</sequence>
<feature type="compositionally biased region" description="Basic and acidic residues" evidence="1">
    <location>
        <begin position="60"/>
        <end position="70"/>
    </location>
</feature>
<evidence type="ECO:0000256" key="1">
    <source>
        <dbReference type="SAM" id="MobiDB-lite"/>
    </source>
</evidence>
<evidence type="ECO:0000313" key="2">
    <source>
        <dbReference type="EMBL" id="CAD8754636.1"/>
    </source>
</evidence>
<feature type="compositionally biased region" description="Acidic residues" evidence="1">
    <location>
        <begin position="41"/>
        <end position="54"/>
    </location>
</feature>
<proteinExistence type="predicted"/>
<dbReference type="EMBL" id="HBFK01034889">
    <property type="protein sequence ID" value="CAD8754636.1"/>
    <property type="molecule type" value="Transcribed_RNA"/>
</dbReference>
<organism evidence="2">
    <name type="scientific">Hemiselmis andersenii</name>
    <name type="common">Cryptophyte alga</name>
    <dbReference type="NCBI Taxonomy" id="464988"/>
    <lineage>
        <taxon>Eukaryota</taxon>
        <taxon>Cryptophyceae</taxon>
        <taxon>Cryptomonadales</taxon>
        <taxon>Hemiselmidaceae</taxon>
        <taxon>Hemiselmis</taxon>
    </lineage>
</organism>
<gene>
    <name evidence="2" type="ORF">HAND1043_LOCUS21144</name>
</gene>
<feature type="compositionally biased region" description="Polar residues" evidence="1">
    <location>
        <begin position="1"/>
        <end position="13"/>
    </location>
</feature>
<dbReference type="AlphaFoldDB" id="A0A7S0U7Q2"/>
<name>A0A7S0U7Q2_HEMAN</name>
<feature type="region of interest" description="Disordered" evidence="1">
    <location>
        <begin position="83"/>
        <end position="102"/>
    </location>
</feature>
<protein>
    <submittedName>
        <fullName evidence="2">Uncharacterized protein</fullName>
    </submittedName>
</protein>
<feature type="region of interest" description="Disordered" evidence="1">
    <location>
        <begin position="1"/>
        <end position="70"/>
    </location>
</feature>
<feature type="compositionally biased region" description="Acidic residues" evidence="1">
    <location>
        <begin position="90"/>
        <end position="102"/>
    </location>
</feature>
<accession>A0A7S0U7Q2</accession>